<dbReference type="AlphaFoldDB" id="E3NA84"/>
<dbReference type="InParanoid" id="E3NA84"/>
<proteinExistence type="predicted"/>
<feature type="region of interest" description="Disordered" evidence="1">
    <location>
        <begin position="1"/>
        <end position="21"/>
    </location>
</feature>
<reference evidence="2" key="1">
    <citation type="submission" date="2007-07" db="EMBL/GenBank/DDBJ databases">
        <title>PCAP assembly of the Caenorhabditis remanei genome.</title>
        <authorList>
            <consortium name="The Caenorhabditis remanei Sequencing Consortium"/>
            <person name="Wilson R.K."/>
        </authorList>
    </citation>
    <scope>NUCLEOTIDE SEQUENCE [LARGE SCALE GENOMIC DNA]</scope>
    <source>
        <strain evidence="2">PB4641</strain>
    </source>
</reference>
<evidence type="ECO:0000256" key="1">
    <source>
        <dbReference type="SAM" id="MobiDB-lite"/>
    </source>
</evidence>
<sequence>MGDYSDDSQNVPPQNEVDNGFPIIKASTHNEELLPKTNLSTTSTLPEDMEYQGKPPARIPLVAFLDTPHFLYNIFVVISNYFTIAFDFSE</sequence>
<evidence type="ECO:0000313" key="3">
    <source>
        <dbReference type="Proteomes" id="UP000008281"/>
    </source>
</evidence>
<accession>E3NA84</accession>
<feature type="compositionally biased region" description="Polar residues" evidence="1">
    <location>
        <begin position="7"/>
        <end position="17"/>
    </location>
</feature>
<keyword evidence="3" id="KW-1185">Reference proteome</keyword>
<organism evidence="3">
    <name type="scientific">Caenorhabditis remanei</name>
    <name type="common">Caenorhabditis vulgaris</name>
    <dbReference type="NCBI Taxonomy" id="31234"/>
    <lineage>
        <taxon>Eukaryota</taxon>
        <taxon>Metazoa</taxon>
        <taxon>Ecdysozoa</taxon>
        <taxon>Nematoda</taxon>
        <taxon>Chromadorea</taxon>
        <taxon>Rhabditida</taxon>
        <taxon>Rhabditina</taxon>
        <taxon>Rhabditomorpha</taxon>
        <taxon>Rhabditoidea</taxon>
        <taxon>Rhabditidae</taxon>
        <taxon>Peloderinae</taxon>
        <taxon>Caenorhabditis</taxon>
    </lineage>
</organism>
<protein>
    <submittedName>
        <fullName evidence="2">Uncharacterized protein</fullName>
    </submittedName>
</protein>
<gene>
    <name evidence="2" type="ORF">CRE_25833</name>
</gene>
<dbReference type="EMBL" id="DS268573">
    <property type="protein sequence ID" value="EFO91016.1"/>
    <property type="molecule type" value="Genomic_DNA"/>
</dbReference>
<dbReference type="Proteomes" id="UP000008281">
    <property type="component" value="Unassembled WGS sequence"/>
</dbReference>
<evidence type="ECO:0000313" key="2">
    <source>
        <dbReference type="EMBL" id="EFO91016.1"/>
    </source>
</evidence>
<name>E3NA84_CAERE</name>
<dbReference type="HOGENOM" id="CLU_2442939_0_0_1"/>